<evidence type="ECO:0000256" key="2">
    <source>
        <dbReference type="ARBA" id="ARBA00007957"/>
    </source>
</evidence>
<evidence type="ECO:0000256" key="4">
    <source>
        <dbReference type="ARBA" id="ARBA00022491"/>
    </source>
</evidence>
<dbReference type="GO" id="GO:1900376">
    <property type="term" value="P:regulation of secondary metabolite biosynthetic process"/>
    <property type="evidence" value="ECO:0007669"/>
    <property type="project" value="TreeGrafter"/>
</dbReference>
<dbReference type="PANTHER" id="PTHR33202">
    <property type="entry name" value="ZINC UPTAKE REGULATION PROTEIN"/>
    <property type="match status" value="1"/>
</dbReference>
<dbReference type="InterPro" id="IPR043135">
    <property type="entry name" value="Fur_C"/>
</dbReference>
<evidence type="ECO:0000256" key="1">
    <source>
        <dbReference type="ARBA" id="ARBA00004496"/>
    </source>
</evidence>
<keyword evidence="7" id="KW-0408">Iron</keyword>
<comment type="caution">
    <text evidence="12">The sequence shown here is derived from an EMBL/GenBank/DDBJ whole genome shotgun (WGS) entry which is preliminary data.</text>
</comment>
<comment type="similarity">
    <text evidence="2">Belongs to the Fur family.</text>
</comment>
<dbReference type="InterPro" id="IPR036388">
    <property type="entry name" value="WH-like_DNA-bd_sf"/>
</dbReference>
<dbReference type="InterPro" id="IPR002481">
    <property type="entry name" value="FUR"/>
</dbReference>
<evidence type="ECO:0000256" key="7">
    <source>
        <dbReference type="ARBA" id="ARBA00023004"/>
    </source>
</evidence>
<keyword evidence="13" id="KW-1185">Reference proteome</keyword>
<feature type="binding site" evidence="11">
    <location>
        <position position="93"/>
    </location>
    <ligand>
        <name>Zn(2+)</name>
        <dbReference type="ChEBI" id="CHEBI:29105"/>
    </ligand>
</feature>
<evidence type="ECO:0000313" key="13">
    <source>
        <dbReference type="Proteomes" id="UP000539111"/>
    </source>
</evidence>
<keyword evidence="10" id="KW-0804">Transcription</keyword>
<organism evidence="12 13">
    <name type="scientific">Spelaeicoccus albus</name>
    <dbReference type="NCBI Taxonomy" id="1280376"/>
    <lineage>
        <taxon>Bacteria</taxon>
        <taxon>Bacillati</taxon>
        <taxon>Actinomycetota</taxon>
        <taxon>Actinomycetes</taxon>
        <taxon>Micrococcales</taxon>
        <taxon>Brevibacteriaceae</taxon>
        <taxon>Spelaeicoccus</taxon>
    </lineage>
</organism>
<dbReference type="GO" id="GO:0003700">
    <property type="term" value="F:DNA-binding transcription factor activity"/>
    <property type="evidence" value="ECO:0007669"/>
    <property type="project" value="InterPro"/>
</dbReference>
<gene>
    <name evidence="12" type="ORF">BJY26_002145</name>
</gene>
<evidence type="ECO:0000256" key="3">
    <source>
        <dbReference type="ARBA" id="ARBA00022490"/>
    </source>
</evidence>
<keyword evidence="5 11" id="KW-0479">Metal-binding</keyword>
<dbReference type="CDD" id="cd07153">
    <property type="entry name" value="Fur_like"/>
    <property type="match status" value="1"/>
</dbReference>
<proteinExistence type="inferred from homology"/>
<feature type="binding site" evidence="11">
    <location>
        <position position="96"/>
    </location>
    <ligand>
        <name>Zn(2+)</name>
        <dbReference type="ChEBI" id="CHEBI:29105"/>
    </ligand>
</feature>
<dbReference type="InterPro" id="IPR036390">
    <property type="entry name" value="WH_DNA-bd_sf"/>
</dbReference>
<dbReference type="Pfam" id="PF01475">
    <property type="entry name" value="FUR"/>
    <property type="match status" value="1"/>
</dbReference>
<dbReference type="RefSeq" id="WP_179428109.1">
    <property type="nucleotide sequence ID" value="NZ_JACBZP010000001.1"/>
</dbReference>
<keyword evidence="9" id="KW-0238">DNA-binding</keyword>
<name>A0A7Z0D2T4_9MICO</name>
<sequence length="141" mass="14830">MPTDFADRLRSSGLRVTAARLAVMAELDNAPHSDAEALGDGVRARLGTVSTAAVYDALNAFTKAGLARKLDPSTTAAALYELHHSDNHHHLVCRLCREIVDVPCVTGAAPCLTPSDTAGFAVDAADITFRGICPDCLAREA</sequence>
<evidence type="ECO:0000256" key="11">
    <source>
        <dbReference type="PIRSR" id="PIRSR602481-1"/>
    </source>
</evidence>
<evidence type="ECO:0000256" key="8">
    <source>
        <dbReference type="ARBA" id="ARBA00023015"/>
    </source>
</evidence>
<dbReference type="Proteomes" id="UP000539111">
    <property type="component" value="Unassembled WGS sequence"/>
</dbReference>
<evidence type="ECO:0000256" key="6">
    <source>
        <dbReference type="ARBA" id="ARBA00022833"/>
    </source>
</evidence>
<dbReference type="AlphaFoldDB" id="A0A7Z0D2T4"/>
<dbReference type="GO" id="GO:0045892">
    <property type="term" value="P:negative regulation of DNA-templated transcription"/>
    <property type="evidence" value="ECO:0007669"/>
    <property type="project" value="TreeGrafter"/>
</dbReference>
<protein>
    <submittedName>
        <fullName evidence="12">Fur family ferric uptake transcriptional regulator</fullName>
    </submittedName>
</protein>
<keyword evidence="4" id="KW-0678">Repressor</keyword>
<evidence type="ECO:0000256" key="10">
    <source>
        <dbReference type="ARBA" id="ARBA00023163"/>
    </source>
</evidence>
<dbReference type="Gene3D" id="1.10.10.10">
    <property type="entry name" value="Winged helix-like DNA-binding domain superfamily/Winged helix DNA-binding domain"/>
    <property type="match status" value="1"/>
</dbReference>
<dbReference type="GO" id="GO:0005737">
    <property type="term" value="C:cytoplasm"/>
    <property type="evidence" value="ECO:0007669"/>
    <property type="project" value="UniProtKB-SubCell"/>
</dbReference>
<dbReference type="EMBL" id="JACBZP010000001">
    <property type="protein sequence ID" value="NYI67839.1"/>
    <property type="molecule type" value="Genomic_DNA"/>
</dbReference>
<feature type="binding site" evidence="11">
    <location>
        <position position="133"/>
    </location>
    <ligand>
        <name>Zn(2+)</name>
        <dbReference type="ChEBI" id="CHEBI:29105"/>
    </ligand>
</feature>
<feature type="binding site" evidence="11">
    <location>
        <position position="136"/>
    </location>
    <ligand>
        <name>Zn(2+)</name>
        <dbReference type="ChEBI" id="CHEBI:29105"/>
    </ligand>
</feature>
<comment type="subcellular location">
    <subcellularLocation>
        <location evidence="1">Cytoplasm</location>
    </subcellularLocation>
</comment>
<reference evidence="12 13" key="1">
    <citation type="submission" date="2020-07" db="EMBL/GenBank/DDBJ databases">
        <title>Sequencing the genomes of 1000 actinobacteria strains.</title>
        <authorList>
            <person name="Klenk H.-P."/>
        </authorList>
    </citation>
    <scope>NUCLEOTIDE SEQUENCE [LARGE SCALE GENOMIC DNA]</scope>
    <source>
        <strain evidence="12 13">DSM 26341</strain>
    </source>
</reference>
<dbReference type="GO" id="GO:0000976">
    <property type="term" value="F:transcription cis-regulatory region binding"/>
    <property type="evidence" value="ECO:0007669"/>
    <property type="project" value="TreeGrafter"/>
</dbReference>
<evidence type="ECO:0000256" key="5">
    <source>
        <dbReference type="ARBA" id="ARBA00022723"/>
    </source>
</evidence>
<accession>A0A7Z0D2T4</accession>
<evidence type="ECO:0000256" key="9">
    <source>
        <dbReference type="ARBA" id="ARBA00023125"/>
    </source>
</evidence>
<comment type="cofactor">
    <cofactor evidence="11">
        <name>Zn(2+)</name>
        <dbReference type="ChEBI" id="CHEBI:29105"/>
    </cofactor>
    <text evidence="11">Binds 1 zinc ion per subunit.</text>
</comment>
<keyword evidence="6 11" id="KW-0862">Zinc</keyword>
<evidence type="ECO:0000313" key="12">
    <source>
        <dbReference type="EMBL" id="NYI67839.1"/>
    </source>
</evidence>
<keyword evidence="3" id="KW-0963">Cytoplasm</keyword>
<dbReference type="PANTHER" id="PTHR33202:SF18">
    <property type="entry name" value="TRANSCRIPTIONAL REGULATOR FURA"/>
    <property type="match status" value="1"/>
</dbReference>
<dbReference type="SUPFAM" id="SSF46785">
    <property type="entry name" value="Winged helix' DNA-binding domain"/>
    <property type="match status" value="1"/>
</dbReference>
<dbReference type="GO" id="GO:0008270">
    <property type="term" value="F:zinc ion binding"/>
    <property type="evidence" value="ECO:0007669"/>
    <property type="project" value="TreeGrafter"/>
</dbReference>
<dbReference type="Gene3D" id="3.30.1490.190">
    <property type="match status" value="1"/>
</dbReference>
<keyword evidence="8" id="KW-0805">Transcription regulation</keyword>